<organism evidence="3 4">
    <name type="scientific">Bacillus selenitireducens (strain ATCC 700615 / DSM 15326 / MLS10)</name>
    <dbReference type="NCBI Taxonomy" id="439292"/>
    <lineage>
        <taxon>Bacteria</taxon>
        <taxon>Bacillati</taxon>
        <taxon>Bacillota</taxon>
        <taxon>Bacilli</taxon>
        <taxon>Bacillales</taxon>
        <taxon>Bacillaceae</taxon>
        <taxon>Salisediminibacterium</taxon>
    </lineage>
</organism>
<gene>
    <name evidence="3" type="ordered locus">Bsel_1437</name>
</gene>
<keyword evidence="4" id="KW-1185">Reference proteome</keyword>
<evidence type="ECO:0000313" key="3">
    <source>
        <dbReference type="EMBL" id="ADH98949.1"/>
    </source>
</evidence>
<accession>D6XT13</accession>
<feature type="compositionally biased region" description="Acidic residues" evidence="1">
    <location>
        <begin position="206"/>
        <end position="228"/>
    </location>
</feature>
<dbReference type="Proteomes" id="UP000000271">
    <property type="component" value="Chromosome"/>
</dbReference>
<evidence type="ECO:0000313" key="4">
    <source>
        <dbReference type="Proteomes" id="UP000000271"/>
    </source>
</evidence>
<dbReference type="STRING" id="439292.Bsel_1437"/>
<feature type="compositionally biased region" description="Acidic residues" evidence="1">
    <location>
        <begin position="264"/>
        <end position="285"/>
    </location>
</feature>
<dbReference type="HOGENOM" id="CLU_784479_0_0_9"/>
<evidence type="ECO:0000256" key="2">
    <source>
        <dbReference type="SAM" id="Phobius"/>
    </source>
</evidence>
<proteinExistence type="predicted"/>
<feature type="compositionally biased region" description="Acidic residues" evidence="1">
    <location>
        <begin position="142"/>
        <end position="162"/>
    </location>
</feature>
<keyword evidence="2" id="KW-1133">Transmembrane helix</keyword>
<dbReference type="RefSeq" id="WP_013172373.1">
    <property type="nucleotide sequence ID" value="NC_014219.1"/>
</dbReference>
<protein>
    <submittedName>
        <fullName evidence="3">Uncharacterized protein</fullName>
    </submittedName>
</protein>
<dbReference type="EMBL" id="CP001791">
    <property type="protein sequence ID" value="ADH98949.1"/>
    <property type="molecule type" value="Genomic_DNA"/>
</dbReference>
<keyword evidence="2" id="KW-0472">Membrane</keyword>
<dbReference type="AlphaFoldDB" id="D6XT13"/>
<feature type="region of interest" description="Disordered" evidence="1">
    <location>
        <begin position="86"/>
        <end position="296"/>
    </location>
</feature>
<feature type="compositionally biased region" description="Acidic residues" evidence="1">
    <location>
        <begin position="184"/>
        <end position="197"/>
    </location>
</feature>
<feature type="transmembrane region" description="Helical" evidence="2">
    <location>
        <begin position="6"/>
        <end position="22"/>
    </location>
</feature>
<feature type="transmembrane region" description="Helical" evidence="2">
    <location>
        <begin position="29"/>
        <end position="47"/>
    </location>
</feature>
<sequence>MTTLVFFFIGWALLFVLLLLLPSIFNRKVTATLAGISGLLALFVIATEMFVSWQMAVGAGLLLTVVTSFLTARRVEVLDDEIDGEESAVPALYEPVSRRDPEPDPETESAVQETGEQANDVDASESEESGAVAGMDETSQSEAEEAEEASEPQETPEMDEEDKSTMAEVELASDPAKGIGESPIQEEEEETPDEAEGEIPRRFVVEADEEDHEAPSDADDEDEAEEEAGASRLMHQDGESSLTERRPLNEEDEEPIMKRSSSIDVEEFSEEAGDKEAPEEEEPEEMPSVTDPHDVNEKRKRLFEALADKDDDEAGGRTNEKILFSSTSRYGDECGVSHNLYICHDVYVRSAVL</sequence>
<name>D6XT13_BACIE</name>
<keyword evidence="2" id="KW-0812">Transmembrane</keyword>
<dbReference type="KEGG" id="bse:Bsel_1437"/>
<feature type="compositionally biased region" description="Basic and acidic residues" evidence="1">
    <location>
        <begin position="234"/>
        <end position="249"/>
    </location>
</feature>
<evidence type="ECO:0000256" key="1">
    <source>
        <dbReference type="SAM" id="MobiDB-lite"/>
    </source>
</evidence>
<reference evidence="3" key="1">
    <citation type="submission" date="2009-10" db="EMBL/GenBank/DDBJ databases">
        <title>Complete sequence of Bacillus selenitireducens MLS10.</title>
        <authorList>
            <consortium name="US DOE Joint Genome Institute"/>
            <person name="Lucas S."/>
            <person name="Copeland A."/>
            <person name="Lapidus A."/>
            <person name="Glavina del Rio T."/>
            <person name="Dalin E."/>
            <person name="Tice H."/>
            <person name="Bruce D."/>
            <person name="Goodwin L."/>
            <person name="Pitluck S."/>
            <person name="Sims D."/>
            <person name="Brettin T."/>
            <person name="Detter J.C."/>
            <person name="Han C."/>
            <person name="Larimer F."/>
            <person name="Land M."/>
            <person name="Hauser L."/>
            <person name="Kyrpides N."/>
            <person name="Ovchinnikova G."/>
            <person name="Stolz J."/>
        </authorList>
    </citation>
    <scope>NUCLEOTIDE SEQUENCE [LARGE SCALE GENOMIC DNA]</scope>
    <source>
        <strain evidence="3">MLS10</strain>
    </source>
</reference>